<evidence type="ECO:0000256" key="1">
    <source>
        <dbReference type="SAM" id="MobiDB-lite"/>
    </source>
</evidence>
<name>A0ABC8V7P4_9POAL</name>
<feature type="region of interest" description="Disordered" evidence="1">
    <location>
        <begin position="12"/>
        <end position="85"/>
    </location>
</feature>
<sequence length="128" mass="14414">MLIIEWKMERAKKRQADSRTRAHGGGRRELQGPVVVGAKHQRHKRDRAISRSQDGCDGRSARVANRGRLDSRKLTHSRRRPLLGTRAPPASRYVLLHCTCLCLPGSGLRVRLGPWRRREATPVGAGRP</sequence>
<dbReference type="Proteomes" id="UP001497457">
    <property type="component" value="Chromosome 1b"/>
</dbReference>
<dbReference type="AlphaFoldDB" id="A0ABC8V7P4"/>
<dbReference type="EMBL" id="OZ075111">
    <property type="protein sequence ID" value="CAL4885560.1"/>
    <property type="molecule type" value="Genomic_DNA"/>
</dbReference>
<feature type="compositionally biased region" description="Basic and acidic residues" evidence="1">
    <location>
        <begin position="12"/>
        <end position="30"/>
    </location>
</feature>
<keyword evidence="3" id="KW-1185">Reference proteome</keyword>
<accession>A0ABC8V7P4</accession>
<protein>
    <submittedName>
        <fullName evidence="2">Uncharacterized protein</fullName>
    </submittedName>
</protein>
<reference evidence="2" key="1">
    <citation type="submission" date="2024-10" db="EMBL/GenBank/DDBJ databases">
        <authorList>
            <person name="Ryan C."/>
        </authorList>
    </citation>
    <scope>NUCLEOTIDE SEQUENCE [LARGE SCALE GENOMIC DNA]</scope>
</reference>
<evidence type="ECO:0000313" key="3">
    <source>
        <dbReference type="Proteomes" id="UP001497457"/>
    </source>
</evidence>
<gene>
    <name evidence="2" type="ORF">URODEC1_LOCUS614</name>
</gene>
<proteinExistence type="predicted"/>
<evidence type="ECO:0000313" key="2">
    <source>
        <dbReference type="EMBL" id="CAL4885560.1"/>
    </source>
</evidence>
<organism evidence="2 3">
    <name type="scientific">Urochloa decumbens</name>
    <dbReference type="NCBI Taxonomy" id="240449"/>
    <lineage>
        <taxon>Eukaryota</taxon>
        <taxon>Viridiplantae</taxon>
        <taxon>Streptophyta</taxon>
        <taxon>Embryophyta</taxon>
        <taxon>Tracheophyta</taxon>
        <taxon>Spermatophyta</taxon>
        <taxon>Magnoliopsida</taxon>
        <taxon>Liliopsida</taxon>
        <taxon>Poales</taxon>
        <taxon>Poaceae</taxon>
        <taxon>PACMAD clade</taxon>
        <taxon>Panicoideae</taxon>
        <taxon>Panicodae</taxon>
        <taxon>Paniceae</taxon>
        <taxon>Melinidinae</taxon>
        <taxon>Urochloa</taxon>
    </lineage>
</organism>